<protein>
    <submittedName>
        <fullName evidence="2">Uncharacterized protein</fullName>
    </submittedName>
</protein>
<evidence type="ECO:0000313" key="2">
    <source>
        <dbReference type="EMBL" id="KAJ7217965.1"/>
    </source>
</evidence>
<feature type="compositionally biased region" description="Polar residues" evidence="1">
    <location>
        <begin position="209"/>
        <end position="219"/>
    </location>
</feature>
<sequence length="1078" mass="119861">MSFSGNLTLPSPPPSMGSVCPECEIGTILYNAQCSGRGAVENKGKYFVKCSRNFSPSMSSPWLTDLAMDTKCYAFWWVSPGFNKKVAGQTYHCLTSASCHGNGKRNTLCTHWLCQDCCAKKAAIYAEHVCKLVGHRNTFHQTSSSHQSIQSPQPGQMLNQTSMSPLPDGMATPGSHCSLASQYNTPTSQFNPDSHTMQLGAVQAPFPGQMSTTPSHQQYSSPSNTPTSRSNTETMFTSQPNTPVSTIFQPSGSHNIAQSPSTVKSTFQMHGHNVSEYFLRSLPERFLEHSLTNDTSPISTRKTTRNQLAEEARNQVREVNGPVTFFSTSAPHFPWFHPSTSGPIQRFSSLTADELKCFCVLLPEGLWDGRDTATSLLNVGSHGTILSSFDFAGQRRKAAEVSDFHIDPSMPGKRRQSLEETPAKRIKQEPNIETGSRALVHEVIEISSDEEVQDIFGPVRHISVTGYQSHQKPVAAETPTRKSAVVFPGQYTADVIHQFEKVISKSKSMSVLRAAEEVYGRKVASTSWYSHYNVWRLGKDNPEIQKMISTSVAAGRTEAGLWEAIPQDILCQLTLQQLQTLAAERENVPRQRSRSVSALVLANQLAGCHWEYSQIELPRPRNVQRREHEYIIDALIQTGRLTVPVLSSASEEEILPVNPQTLVVDQENRNHEHRQVDLCKDSGEDSSAETAVHGNRDVLTPLIHSVGLPKQEPGPVDMQDNLNSVAGGEIQVLPGAEGDPTETVQAQISPVQFVFTLCDKDTEFQRGFSATVILPLSSRLPEDTESVIVPFGMVLIAFAKVEDERWVSSHDTVKMHIHSPEVIPTSVYPLIQGYLDRCGESCTNNCTGPRSEKHFLPIASVNLEGLQVAGRKHTWWLTNDTTFKAQRKQPELTFVLELFIARNVAHTHRKKRKRNASPTRSFAVNNRVAGKEVILQVYGEDQTFLDICASRAPNSDVKYPLKTVVQWAVFMYTAVNAVKASNGKKYKFSIWKEAIGYQTDWLSSLYYSGKAIVKGRHGLEMFLQFEMESLQRRVPSSTNHDPLKVNVSPQKLKKALKEMHPSLFDKNKESDDSVDSDV</sequence>
<feature type="compositionally biased region" description="Basic and acidic residues" evidence="1">
    <location>
        <begin position="1059"/>
        <end position="1071"/>
    </location>
</feature>
<dbReference type="EMBL" id="JARJCW010000013">
    <property type="protein sequence ID" value="KAJ7217965.1"/>
    <property type="molecule type" value="Genomic_DNA"/>
</dbReference>
<feature type="region of interest" description="Disordered" evidence="1">
    <location>
        <begin position="141"/>
        <end position="177"/>
    </location>
</feature>
<feature type="compositionally biased region" description="Low complexity" evidence="1">
    <location>
        <begin position="141"/>
        <end position="156"/>
    </location>
</feature>
<keyword evidence="3" id="KW-1185">Reference proteome</keyword>
<organism evidence="2 3">
    <name type="scientific">Mycena pura</name>
    <dbReference type="NCBI Taxonomy" id="153505"/>
    <lineage>
        <taxon>Eukaryota</taxon>
        <taxon>Fungi</taxon>
        <taxon>Dikarya</taxon>
        <taxon>Basidiomycota</taxon>
        <taxon>Agaricomycotina</taxon>
        <taxon>Agaricomycetes</taxon>
        <taxon>Agaricomycetidae</taxon>
        <taxon>Agaricales</taxon>
        <taxon>Marasmiineae</taxon>
        <taxon>Mycenaceae</taxon>
        <taxon>Mycena</taxon>
    </lineage>
</organism>
<comment type="caution">
    <text evidence="2">The sequence shown here is derived from an EMBL/GenBank/DDBJ whole genome shotgun (WGS) entry which is preliminary data.</text>
</comment>
<feature type="region of interest" description="Disordered" evidence="1">
    <location>
        <begin position="205"/>
        <end position="239"/>
    </location>
</feature>
<evidence type="ECO:0000313" key="3">
    <source>
        <dbReference type="Proteomes" id="UP001219525"/>
    </source>
</evidence>
<name>A0AAD6YK18_9AGAR</name>
<dbReference type="Proteomes" id="UP001219525">
    <property type="component" value="Unassembled WGS sequence"/>
</dbReference>
<gene>
    <name evidence="2" type="ORF">GGX14DRAFT_390681</name>
</gene>
<reference evidence="2" key="1">
    <citation type="submission" date="2023-03" db="EMBL/GenBank/DDBJ databases">
        <title>Massive genome expansion in bonnet fungi (Mycena s.s.) driven by repeated elements and novel gene families across ecological guilds.</title>
        <authorList>
            <consortium name="Lawrence Berkeley National Laboratory"/>
            <person name="Harder C.B."/>
            <person name="Miyauchi S."/>
            <person name="Viragh M."/>
            <person name="Kuo A."/>
            <person name="Thoen E."/>
            <person name="Andreopoulos B."/>
            <person name="Lu D."/>
            <person name="Skrede I."/>
            <person name="Drula E."/>
            <person name="Henrissat B."/>
            <person name="Morin E."/>
            <person name="Kohler A."/>
            <person name="Barry K."/>
            <person name="LaButti K."/>
            <person name="Morin E."/>
            <person name="Salamov A."/>
            <person name="Lipzen A."/>
            <person name="Mereny Z."/>
            <person name="Hegedus B."/>
            <person name="Baldrian P."/>
            <person name="Stursova M."/>
            <person name="Weitz H."/>
            <person name="Taylor A."/>
            <person name="Grigoriev I.V."/>
            <person name="Nagy L.G."/>
            <person name="Martin F."/>
            <person name="Kauserud H."/>
        </authorList>
    </citation>
    <scope>NUCLEOTIDE SEQUENCE</scope>
    <source>
        <strain evidence="2">9144</strain>
    </source>
</reference>
<evidence type="ECO:0000256" key="1">
    <source>
        <dbReference type="SAM" id="MobiDB-lite"/>
    </source>
</evidence>
<proteinExistence type="predicted"/>
<feature type="region of interest" description="Disordered" evidence="1">
    <location>
        <begin position="1059"/>
        <end position="1078"/>
    </location>
</feature>
<dbReference type="AlphaFoldDB" id="A0AAD6YK18"/>
<accession>A0AAD6YK18</accession>
<feature type="compositionally biased region" description="Low complexity" evidence="1">
    <location>
        <begin position="220"/>
        <end position="234"/>
    </location>
</feature>